<name>A0A3P5YZ55_BRACM</name>
<evidence type="ECO:0000313" key="1">
    <source>
        <dbReference type="EMBL" id="VDC73107.1"/>
    </source>
</evidence>
<organism evidence="1">
    <name type="scientific">Brassica campestris</name>
    <name type="common">Field mustard</name>
    <dbReference type="NCBI Taxonomy" id="3711"/>
    <lineage>
        <taxon>Eukaryota</taxon>
        <taxon>Viridiplantae</taxon>
        <taxon>Streptophyta</taxon>
        <taxon>Embryophyta</taxon>
        <taxon>Tracheophyta</taxon>
        <taxon>Spermatophyta</taxon>
        <taxon>Magnoliopsida</taxon>
        <taxon>eudicotyledons</taxon>
        <taxon>Gunneridae</taxon>
        <taxon>Pentapetalae</taxon>
        <taxon>rosids</taxon>
        <taxon>malvids</taxon>
        <taxon>Brassicales</taxon>
        <taxon>Brassicaceae</taxon>
        <taxon>Brassiceae</taxon>
        <taxon>Brassica</taxon>
    </lineage>
</organism>
<accession>A0A3P5YZ55</accession>
<dbReference type="EMBL" id="LR031570">
    <property type="protein sequence ID" value="VDC73107.1"/>
    <property type="molecule type" value="Genomic_DNA"/>
</dbReference>
<dbReference type="AlphaFoldDB" id="A0A3P5YZ55"/>
<gene>
    <name evidence="1" type="ORF">BRAA05T22821Z</name>
</gene>
<sequence>MPIKLIMRNYLTYHKSLHGNHATALRFPVKVGADSGAIARKTFAPVSGALPVLSARKG</sequence>
<proteinExistence type="predicted"/>
<protein>
    <submittedName>
        <fullName evidence="1">Uncharacterized protein</fullName>
    </submittedName>
</protein>
<reference evidence="1" key="1">
    <citation type="submission" date="2018-11" db="EMBL/GenBank/DDBJ databases">
        <authorList>
            <consortium name="Genoscope - CEA"/>
            <person name="William W."/>
        </authorList>
    </citation>
    <scope>NUCLEOTIDE SEQUENCE</scope>
</reference>